<dbReference type="EMBL" id="AP014612">
    <property type="protein sequence ID" value="BAQ24343.1"/>
    <property type="molecule type" value="Genomic_DNA"/>
</dbReference>
<gene>
    <name evidence="1" type="ORF">SRT_10820</name>
</gene>
<name>A0A1L7LJG8_9STRE</name>
<keyword evidence="2" id="KW-1185">Reference proteome</keyword>
<evidence type="ECO:0000313" key="2">
    <source>
        <dbReference type="Proteomes" id="UP000217758"/>
    </source>
</evidence>
<organism evidence="1 2">
    <name type="scientific">Streptococcus troglodytae</name>
    <dbReference type="NCBI Taxonomy" id="1111760"/>
    <lineage>
        <taxon>Bacteria</taxon>
        <taxon>Bacillati</taxon>
        <taxon>Bacillota</taxon>
        <taxon>Bacilli</taxon>
        <taxon>Lactobacillales</taxon>
        <taxon>Streptococcaceae</taxon>
        <taxon>Streptococcus</taxon>
    </lineage>
</organism>
<dbReference type="KEGG" id="strg:SRT_10820"/>
<protein>
    <submittedName>
        <fullName evidence="1">Uncharacterized protein</fullName>
    </submittedName>
</protein>
<accession>A0A1L7LJG8</accession>
<dbReference type="AlphaFoldDB" id="A0A1L7LJG8"/>
<proteinExistence type="predicted"/>
<sequence>MNSAWFQSVNKEQIQETNKDKKLENVLNKFKKGDMDIKEVELYLEDLL</sequence>
<reference evidence="1 2" key="1">
    <citation type="journal article" date="2016" name="Microbiol. Immunol.">
        <title>Complete genome sequence of Streptococcus troglodytae TKU31 isolated from the oral cavity of a chimpanzee (Pan troglodytes).</title>
        <authorList>
            <person name="Okamoto M."/>
            <person name="Naito M."/>
            <person name="Miyanohara M."/>
            <person name="Imai S."/>
            <person name="Nomura Y."/>
            <person name="Saito W."/>
            <person name="Momoi Y."/>
            <person name="Takada K."/>
            <person name="Miyabe-Nishiwaki T."/>
            <person name="Tomonaga M."/>
            <person name="Hanada N."/>
        </authorList>
    </citation>
    <scope>NUCLEOTIDE SEQUENCE [LARGE SCALE GENOMIC DNA]</scope>
    <source>
        <strain evidence="2">TKU 31</strain>
    </source>
</reference>
<dbReference type="Proteomes" id="UP000217758">
    <property type="component" value="Chromosome"/>
</dbReference>
<evidence type="ECO:0000313" key="1">
    <source>
        <dbReference type="EMBL" id="BAQ24343.1"/>
    </source>
</evidence>